<dbReference type="GeneID" id="35596032"/>
<name>A0A2D3UZP6_9PEZI</name>
<evidence type="ECO:0000256" key="1">
    <source>
        <dbReference type="SAM" id="MobiDB-lite"/>
    </source>
</evidence>
<dbReference type="AlphaFoldDB" id="A0A2D3UZP6"/>
<organism evidence="3 4">
    <name type="scientific">Ramularia collo-cygni</name>
    <dbReference type="NCBI Taxonomy" id="112498"/>
    <lineage>
        <taxon>Eukaryota</taxon>
        <taxon>Fungi</taxon>
        <taxon>Dikarya</taxon>
        <taxon>Ascomycota</taxon>
        <taxon>Pezizomycotina</taxon>
        <taxon>Dothideomycetes</taxon>
        <taxon>Dothideomycetidae</taxon>
        <taxon>Mycosphaerellales</taxon>
        <taxon>Mycosphaerellaceae</taxon>
        <taxon>Ramularia</taxon>
    </lineage>
</organism>
<feature type="region of interest" description="Disordered" evidence="1">
    <location>
        <begin position="307"/>
        <end position="329"/>
    </location>
</feature>
<dbReference type="Pfam" id="PF08892">
    <property type="entry name" value="YqcI_YcgG"/>
    <property type="match status" value="1"/>
</dbReference>
<evidence type="ECO:0000256" key="2">
    <source>
        <dbReference type="SAM" id="SignalP"/>
    </source>
</evidence>
<dbReference type="PANTHER" id="PTHR40045:SF1">
    <property type="entry name" value="YQCI_YCGG FAMILY PROTEIN"/>
    <property type="match status" value="1"/>
</dbReference>
<reference evidence="3 4" key="1">
    <citation type="submission" date="2016-03" db="EMBL/GenBank/DDBJ databases">
        <authorList>
            <person name="Ploux O."/>
        </authorList>
    </citation>
    <scope>NUCLEOTIDE SEQUENCE [LARGE SCALE GENOMIC DNA]</scope>
    <source>
        <strain evidence="3 4">URUG2</strain>
    </source>
</reference>
<evidence type="ECO:0008006" key="5">
    <source>
        <dbReference type="Google" id="ProtNLM"/>
    </source>
</evidence>
<dbReference type="Proteomes" id="UP000225277">
    <property type="component" value="Unassembled WGS sequence"/>
</dbReference>
<dbReference type="InterPro" id="IPR014988">
    <property type="entry name" value="Uncharacterised_YqcI/YcgG"/>
</dbReference>
<protein>
    <recommendedName>
        <fullName evidence="5">YqcI/YcgG family protein</fullName>
    </recommendedName>
</protein>
<dbReference type="OrthoDB" id="3630793at2759"/>
<feature type="signal peptide" evidence="2">
    <location>
        <begin position="1"/>
        <end position="17"/>
    </location>
</feature>
<gene>
    <name evidence="3" type="ORF">RCC_00670</name>
</gene>
<proteinExistence type="predicted"/>
<feature type="chain" id="PRO_5013568646" description="YqcI/YcgG family protein" evidence="2">
    <location>
        <begin position="18"/>
        <end position="329"/>
    </location>
</feature>
<accession>A0A2D3UZP6</accession>
<dbReference type="RefSeq" id="XP_023621596.1">
    <property type="nucleotide sequence ID" value="XM_023765828.1"/>
</dbReference>
<dbReference type="EMBL" id="FJUY01000001">
    <property type="protein sequence ID" value="CZT14699.1"/>
    <property type="molecule type" value="Genomic_DNA"/>
</dbReference>
<evidence type="ECO:0000313" key="3">
    <source>
        <dbReference type="EMBL" id="CZT14699.1"/>
    </source>
</evidence>
<evidence type="ECO:0000313" key="4">
    <source>
        <dbReference type="Proteomes" id="UP000225277"/>
    </source>
</evidence>
<keyword evidence="4" id="KW-1185">Reference proteome</keyword>
<sequence length="329" mass="37281">MQVALNILLFLAGFSIATFLALRPKKAREDVERLTSNLRHYSDGFIQNLSKKEQSCGEEGLVVSNEATNLLTKEQIEEMYDMNAWQRTVYEEFKTTILAKGKGFNTFPCIYATMGYRSGDHRYVFLHSDDPSEPRNIRLIGPALKSYLRLSRSLGPNTSLVIMGAPTEGEQRTVEEYNHNFWEMLRGLRIWDAVPWPADVPQDTESAKWAFCFDGEPLFPVALTPAHQKRWSRHAPVPLVALQPKWVLDNLLSTPEKRASATGKVRTLLAQYDQTEISPDLTQYGEVGTSEVHQLCLRDENTTVECPYGDFDKGGPSPASSRRASREYE</sequence>
<keyword evidence="2" id="KW-0732">Signal</keyword>
<dbReference type="PANTHER" id="PTHR40045">
    <property type="entry name" value="YCGG FAMILY PROTEIN"/>
    <property type="match status" value="1"/>
</dbReference>